<keyword evidence="2" id="KW-0808">Transferase</keyword>
<accession>A0ABT3T4H8</accession>
<keyword evidence="5" id="KW-1185">Reference proteome</keyword>
<keyword evidence="2" id="KW-0548">Nucleotidyltransferase</keyword>
<name>A0ABT3T4H8_9GAMM</name>
<sequence>MTGRAVVALVDLPEVSTPLPWHAPVWEQLSSQVAAEQLPHALLFAGEHGCGVSRLALALARMLLCASPTGTFNCGECQACMLSARGSHGDFNWLEPEEKSRFIKVGQIREAVQFATLTSSFGPRKVIVVSPADNMSLSAYNSLLKTLEEPADDTYWLLVCGRMLGVPATIRSRCRHWQLARPNGSAALEWLDVITGERSTSEKLFRLANGRPLDAQQLFVEGRADAMVGRRELLNAVIAGQIEVTEASPLWEQHGPDVFLDDLIESLQSLVGSLPLTLLKSRSGRAAFGILEEMQRLRRAVSAGSNPGKQLLIETTLLKIRRELGGLGHGDIMSWPSGDASP</sequence>
<gene>
    <name evidence="4" type="ORF">EYC82_03485</name>
</gene>
<keyword evidence="2" id="KW-0239">DNA-directed DNA polymerase</keyword>
<evidence type="ECO:0000313" key="4">
    <source>
        <dbReference type="EMBL" id="MCX2976412.1"/>
    </source>
</evidence>
<evidence type="ECO:0000313" key="5">
    <source>
        <dbReference type="Proteomes" id="UP001143304"/>
    </source>
</evidence>
<dbReference type="InterPro" id="IPR027417">
    <property type="entry name" value="P-loop_NTPase"/>
</dbReference>
<dbReference type="PANTHER" id="PTHR11669">
    <property type="entry name" value="REPLICATION FACTOR C / DNA POLYMERASE III GAMMA-TAU SUBUNIT"/>
    <property type="match status" value="1"/>
</dbReference>
<evidence type="ECO:0000256" key="3">
    <source>
        <dbReference type="ARBA" id="ARBA00049244"/>
    </source>
</evidence>
<organism evidence="4 5">
    <name type="scientific">Candidatus Marimicrobium litorale</name>
    <dbReference type="NCBI Taxonomy" id="2518991"/>
    <lineage>
        <taxon>Bacteria</taxon>
        <taxon>Pseudomonadati</taxon>
        <taxon>Pseudomonadota</taxon>
        <taxon>Gammaproteobacteria</taxon>
        <taxon>Cellvibrionales</taxon>
        <taxon>Halieaceae</taxon>
        <taxon>Marimicrobium</taxon>
    </lineage>
</organism>
<comment type="caution">
    <text evidence="4">The sequence shown here is derived from an EMBL/GenBank/DDBJ whole genome shotgun (WGS) entry which is preliminary data.</text>
</comment>
<dbReference type="EMBL" id="SHNO01000001">
    <property type="protein sequence ID" value="MCX2976412.1"/>
    <property type="molecule type" value="Genomic_DNA"/>
</dbReference>
<evidence type="ECO:0000256" key="1">
    <source>
        <dbReference type="ARBA" id="ARBA00012417"/>
    </source>
</evidence>
<proteinExistence type="predicted"/>
<dbReference type="Pfam" id="PF13177">
    <property type="entry name" value="DNA_pol3_delta2"/>
    <property type="match status" value="1"/>
</dbReference>
<dbReference type="Proteomes" id="UP001143304">
    <property type="component" value="Unassembled WGS sequence"/>
</dbReference>
<dbReference type="PANTHER" id="PTHR11669:SF8">
    <property type="entry name" value="DNA POLYMERASE III SUBUNIT DELTA"/>
    <property type="match status" value="1"/>
</dbReference>
<dbReference type="Gene3D" id="3.40.50.300">
    <property type="entry name" value="P-loop containing nucleotide triphosphate hydrolases"/>
    <property type="match status" value="1"/>
</dbReference>
<dbReference type="InterPro" id="IPR050238">
    <property type="entry name" value="DNA_Rep/Repair_Clamp_Loader"/>
</dbReference>
<dbReference type="SUPFAM" id="SSF52540">
    <property type="entry name" value="P-loop containing nucleoside triphosphate hydrolases"/>
    <property type="match status" value="1"/>
</dbReference>
<dbReference type="EC" id="2.7.7.7" evidence="1"/>
<protein>
    <recommendedName>
        <fullName evidence="1">DNA-directed DNA polymerase</fullName>
        <ecNumber evidence="1">2.7.7.7</ecNumber>
    </recommendedName>
</protein>
<reference evidence="4" key="1">
    <citation type="submission" date="2019-02" db="EMBL/GenBank/DDBJ databases">
        <authorList>
            <person name="Li S.-H."/>
        </authorList>
    </citation>
    <scope>NUCLEOTIDE SEQUENCE</scope>
    <source>
        <strain evidence="4">IMCC11814</strain>
    </source>
</reference>
<comment type="catalytic activity">
    <reaction evidence="3">
        <text>DNA(n) + a 2'-deoxyribonucleoside 5'-triphosphate = DNA(n+1) + diphosphate</text>
        <dbReference type="Rhea" id="RHEA:22508"/>
        <dbReference type="Rhea" id="RHEA-COMP:17339"/>
        <dbReference type="Rhea" id="RHEA-COMP:17340"/>
        <dbReference type="ChEBI" id="CHEBI:33019"/>
        <dbReference type="ChEBI" id="CHEBI:61560"/>
        <dbReference type="ChEBI" id="CHEBI:173112"/>
        <dbReference type="EC" id="2.7.7.7"/>
    </reaction>
</comment>
<evidence type="ECO:0000256" key="2">
    <source>
        <dbReference type="ARBA" id="ARBA00022932"/>
    </source>
</evidence>